<keyword evidence="2" id="KW-1185">Reference proteome</keyword>
<dbReference type="Proteomes" id="UP001163603">
    <property type="component" value="Chromosome 8"/>
</dbReference>
<proteinExistence type="predicted"/>
<organism evidence="1 2">
    <name type="scientific">Pistacia integerrima</name>
    <dbReference type="NCBI Taxonomy" id="434235"/>
    <lineage>
        <taxon>Eukaryota</taxon>
        <taxon>Viridiplantae</taxon>
        <taxon>Streptophyta</taxon>
        <taxon>Embryophyta</taxon>
        <taxon>Tracheophyta</taxon>
        <taxon>Spermatophyta</taxon>
        <taxon>Magnoliopsida</taxon>
        <taxon>eudicotyledons</taxon>
        <taxon>Gunneridae</taxon>
        <taxon>Pentapetalae</taxon>
        <taxon>rosids</taxon>
        <taxon>malvids</taxon>
        <taxon>Sapindales</taxon>
        <taxon>Anacardiaceae</taxon>
        <taxon>Pistacia</taxon>
    </lineage>
</organism>
<gene>
    <name evidence="1" type="ORF">Pint_12544</name>
</gene>
<reference evidence="2" key="1">
    <citation type="journal article" date="2023" name="G3 (Bethesda)">
        <title>Genome assembly and association tests identify interacting loci associated with vigor, precocity, and sex in interspecific pistachio rootstocks.</title>
        <authorList>
            <person name="Palmer W."/>
            <person name="Jacygrad E."/>
            <person name="Sagayaradj S."/>
            <person name="Cavanaugh K."/>
            <person name="Han R."/>
            <person name="Bertier L."/>
            <person name="Beede B."/>
            <person name="Kafkas S."/>
            <person name="Golino D."/>
            <person name="Preece J."/>
            <person name="Michelmore R."/>
        </authorList>
    </citation>
    <scope>NUCLEOTIDE SEQUENCE [LARGE SCALE GENOMIC DNA]</scope>
</reference>
<name>A0ACC0Y7B3_9ROSI</name>
<protein>
    <submittedName>
        <fullName evidence="1">Uncharacterized protein</fullName>
    </submittedName>
</protein>
<comment type="caution">
    <text evidence="1">The sequence shown here is derived from an EMBL/GenBank/DDBJ whole genome shotgun (WGS) entry which is preliminary data.</text>
</comment>
<evidence type="ECO:0000313" key="2">
    <source>
        <dbReference type="Proteomes" id="UP001163603"/>
    </source>
</evidence>
<sequence>MGNPTVRKMCMAVIFRSKFNFPLDAKAGDCLSGWWMKAVIYSH</sequence>
<dbReference type="EMBL" id="CM047743">
    <property type="protein sequence ID" value="KAJ0030341.1"/>
    <property type="molecule type" value="Genomic_DNA"/>
</dbReference>
<accession>A0ACC0Y7B3</accession>
<evidence type="ECO:0000313" key="1">
    <source>
        <dbReference type="EMBL" id="KAJ0030341.1"/>
    </source>
</evidence>